<evidence type="ECO:0000313" key="5">
    <source>
        <dbReference type="Proteomes" id="UP001597545"/>
    </source>
</evidence>
<dbReference type="SUPFAM" id="SSF52172">
    <property type="entry name" value="CheY-like"/>
    <property type="match status" value="1"/>
</dbReference>
<dbReference type="InterPro" id="IPR001789">
    <property type="entry name" value="Sig_transdc_resp-reg_receiver"/>
</dbReference>
<gene>
    <name evidence="4" type="ORF">ACFSR5_06500</name>
</gene>
<dbReference type="InterPro" id="IPR050595">
    <property type="entry name" value="Bact_response_regulator"/>
</dbReference>
<evidence type="ECO:0000256" key="1">
    <source>
        <dbReference type="ARBA" id="ARBA00022553"/>
    </source>
</evidence>
<protein>
    <submittedName>
        <fullName evidence="4">Response regulator</fullName>
    </submittedName>
</protein>
<dbReference type="PROSITE" id="PS50110">
    <property type="entry name" value="RESPONSE_REGULATORY"/>
    <property type="match status" value="1"/>
</dbReference>
<dbReference type="PANTHER" id="PTHR44591">
    <property type="entry name" value="STRESS RESPONSE REGULATOR PROTEIN 1"/>
    <property type="match status" value="1"/>
</dbReference>
<proteinExistence type="predicted"/>
<dbReference type="EMBL" id="JBHULR010000003">
    <property type="protein sequence ID" value="MFD2547296.1"/>
    <property type="molecule type" value="Genomic_DNA"/>
</dbReference>
<accession>A0ABW5KIF3</accession>
<reference evidence="5" key="1">
    <citation type="journal article" date="2019" name="Int. J. Syst. Evol. Microbiol.">
        <title>The Global Catalogue of Microorganisms (GCM) 10K type strain sequencing project: providing services to taxonomists for standard genome sequencing and annotation.</title>
        <authorList>
            <consortium name="The Broad Institute Genomics Platform"/>
            <consortium name="The Broad Institute Genome Sequencing Center for Infectious Disease"/>
            <person name="Wu L."/>
            <person name="Ma J."/>
        </authorList>
    </citation>
    <scope>NUCLEOTIDE SEQUENCE [LARGE SCALE GENOMIC DNA]</scope>
    <source>
        <strain evidence="5">KCTC 42662</strain>
    </source>
</reference>
<evidence type="ECO:0000313" key="4">
    <source>
        <dbReference type="EMBL" id="MFD2547296.1"/>
    </source>
</evidence>
<dbReference type="Proteomes" id="UP001597545">
    <property type="component" value="Unassembled WGS sequence"/>
</dbReference>
<comment type="caution">
    <text evidence="4">The sequence shown here is derived from an EMBL/GenBank/DDBJ whole genome shotgun (WGS) entry which is preliminary data.</text>
</comment>
<keyword evidence="5" id="KW-1185">Reference proteome</keyword>
<dbReference type="Pfam" id="PF00072">
    <property type="entry name" value="Response_reg"/>
    <property type="match status" value="1"/>
</dbReference>
<organism evidence="4 5">
    <name type="scientific">Sphingobacterium suaedae</name>
    <dbReference type="NCBI Taxonomy" id="1686402"/>
    <lineage>
        <taxon>Bacteria</taxon>
        <taxon>Pseudomonadati</taxon>
        <taxon>Bacteroidota</taxon>
        <taxon>Sphingobacteriia</taxon>
        <taxon>Sphingobacteriales</taxon>
        <taxon>Sphingobacteriaceae</taxon>
        <taxon>Sphingobacterium</taxon>
    </lineage>
</organism>
<dbReference type="SMART" id="SM00448">
    <property type="entry name" value="REC"/>
    <property type="match status" value="1"/>
</dbReference>
<name>A0ABW5KIF3_9SPHI</name>
<dbReference type="PANTHER" id="PTHR44591:SF3">
    <property type="entry name" value="RESPONSE REGULATORY DOMAIN-CONTAINING PROTEIN"/>
    <property type="match status" value="1"/>
</dbReference>
<sequence length="117" mass="13119">MEKKKIFVCDDDRGILDALEIILALTDASVVSESRSSFALRRMLDEKPHILIVDLWMPELGGDKLIEHVRNTAELRDMYIICMSAAQGAKEIAIRAGADKFLAKPFDMNDILSLVEV</sequence>
<evidence type="ECO:0000256" key="2">
    <source>
        <dbReference type="PROSITE-ProRule" id="PRU00169"/>
    </source>
</evidence>
<dbReference type="RefSeq" id="WP_380901912.1">
    <property type="nucleotide sequence ID" value="NZ_JBHUEG010000007.1"/>
</dbReference>
<keyword evidence="1 2" id="KW-0597">Phosphoprotein</keyword>
<dbReference type="InterPro" id="IPR011006">
    <property type="entry name" value="CheY-like_superfamily"/>
</dbReference>
<feature type="modified residue" description="4-aspartylphosphate" evidence="2">
    <location>
        <position position="54"/>
    </location>
</feature>
<feature type="domain" description="Response regulatory" evidence="3">
    <location>
        <begin position="5"/>
        <end position="117"/>
    </location>
</feature>
<dbReference type="Gene3D" id="3.40.50.2300">
    <property type="match status" value="1"/>
</dbReference>
<evidence type="ECO:0000259" key="3">
    <source>
        <dbReference type="PROSITE" id="PS50110"/>
    </source>
</evidence>